<organism evidence="2 3">
    <name type="scientific">Photobacterium angustum</name>
    <dbReference type="NCBI Taxonomy" id="661"/>
    <lineage>
        <taxon>Bacteria</taxon>
        <taxon>Pseudomonadati</taxon>
        <taxon>Pseudomonadota</taxon>
        <taxon>Gammaproteobacteria</taxon>
        <taxon>Vibrionales</taxon>
        <taxon>Vibrionaceae</taxon>
        <taxon>Photobacterium</taxon>
    </lineage>
</organism>
<dbReference type="Pfam" id="PF01764">
    <property type="entry name" value="Lipase_3"/>
    <property type="match status" value="1"/>
</dbReference>
<dbReference type="SUPFAM" id="SSF53474">
    <property type="entry name" value="alpha/beta-Hydrolases"/>
    <property type="match status" value="1"/>
</dbReference>
<name>A0A2S7VMD2_PHOAN</name>
<accession>A0A2S7VMD2</accession>
<dbReference type="PANTHER" id="PTHR45856:SF24">
    <property type="entry name" value="FUNGAL LIPASE-LIKE DOMAIN-CONTAINING PROTEIN"/>
    <property type="match status" value="1"/>
</dbReference>
<dbReference type="Proteomes" id="UP000238730">
    <property type="component" value="Unassembled WGS sequence"/>
</dbReference>
<dbReference type="RefSeq" id="WP_105062430.1">
    <property type="nucleotide sequence ID" value="NZ_MSCJ01000003.1"/>
</dbReference>
<dbReference type="CDD" id="cd00519">
    <property type="entry name" value="Lipase_3"/>
    <property type="match status" value="1"/>
</dbReference>
<dbReference type="InterPro" id="IPR002921">
    <property type="entry name" value="Fungal_lipase-type"/>
</dbReference>
<dbReference type="GO" id="GO:0006629">
    <property type="term" value="P:lipid metabolic process"/>
    <property type="evidence" value="ECO:0007669"/>
    <property type="project" value="InterPro"/>
</dbReference>
<evidence type="ECO:0000313" key="2">
    <source>
        <dbReference type="EMBL" id="PQJ62641.1"/>
    </source>
</evidence>
<dbReference type="PANTHER" id="PTHR45856">
    <property type="entry name" value="ALPHA/BETA-HYDROLASES SUPERFAMILY PROTEIN"/>
    <property type="match status" value="1"/>
</dbReference>
<dbReference type="Gene3D" id="3.40.50.1820">
    <property type="entry name" value="alpha/beta hydrolase"/>
    <property type="match status" value="1"/>
</dbReference>
<dbReference type="AlphaFoldDB" id="A0A2S7VMD2"/>
<evidence type="ECO:0000313" key="3">
    <source>
        <dbReference type="Proteomes" id="UP000238730"/>
    </source>
</evidence>
<evidence type="ECO:0000259" key="1">
    <source>
        <dbReference type="Pfam" id="PF01764"/>
    </source>
</evidence>
<dbReference type="EMBL" id="MSCJ01000003">
    <property type="protein sequence ID" value="PQJ62641.1"/>
    <property type="molecule type" value="Genomic_DNA"/>
</dbReference>
<dbReference type="InterPro" id="IPR029058">
    <property type="entry name" value="AB_hydrolase_fold"/>
</dbReference>
<reference evidence="2 3" key="1">
    <citation type="submission" date="2016-12" db="EMBL/GenBank/DDBJ databases">
        <title>Diversity of luminous bacteria.</title>
        <authorList>
            <person name="Yoshizawa S."/>
            <person name="Kogure K."/>
        </authorList>
    </citation>
    <scope>NUCLEOTIDE SEQUENCE [LARGE SCALE GENOMIC DNA]</scope>
    <source>
        <strain evidence="2 3">LC1-200</strain>
    </source>
</reference>
<protein>
    <submittedName>
        <fullName evidence="2">Lipase</fullName>
    </submittedName>
</protein>
<feature type="domain" description="Fungal lipase-type" evidence="1">
    <location>
        <begin position="59"/>
        <end position="230"/>
    </location>
</feature>
<comment type="caution">
    <text evidence="2">The sequence shown here is derived from an EMBL/GenBank/DDBJ whole genome shotgun (WGS) entry which is preliminary data.</text>
</comment>
<dbReference type="OrthoDB" id="6254172at2"/>
<proteinExistence type="predicted"/>
<sequence>MKKLKRYQYEQYAILCHLAYPDDFDHTQYGFLPEGREEIIDRWGRPIIRILWGESKEVVLVFKGSQNIWDWLLNLACFPKKIESQPKPYHVHWGYHYLIHQKSIRRNYAFHQCHPDLSDSQKLDIFQASHLTSYRNQSNYNEIIKQIQAVIKPLIESGKHISLTGHSSGGAMAVLSADYLHQYYPNAIKRVVTFGQPATGFWSFKKHYPLHQQTYRICCDLDIVTFLPAIPFMHWHVGQMLWLHNGKIYQNIPTIIRLSRSIISWIMRPFSYHFMQKYIRNKDFFDKH</sequence>
<dbReference type="InterPro" id="IPR051218">
    <property type="entry name" value="Sec_MonoDiacylglyc_Lipase"/>
</dbReference>
<gene>
    <name evidence="2" type="ORF">BTO08_20665</name>
</gene>